<dbReference type="EMBL" id="KN831962">
    <property type="protein sequence ID" value="KIO06774.1"/>
    <property type="molecule type" value="Genomic_DNA"/>
</dbReference>
<reference evidence="3" key="2">
    <citation type="submission" date="2015-01" db="EMBL/GenBank/DDBJ databases">
        <title>Evolutionary Origins and Diversification of the Mycorrhizal Mutualists.</title>
        <authorList>
            <consortium name="DOE Joint Genome Institute"/>
            <consortium name="Mycorrhizal Genomics Consortium"/>
            <person name="Kohler A."/>
            <person name="Kuo A."/>
            <person name="Nagy L.G."/>
            <person name="Floudas D."/>
            <person name="Copeland A."/>
            <person name="Barry K.W."/>
            <person name="Cichocki N."/>
            <person name="Veneault-Fourrey C."/>
            <person name="LaButti K."/>
            <person name="Lindquist E.A."/>
            <person name="Lipzen A."/>
            <person name="Lundell T."/>
            <person name="Morin E."/>
            <person name="Murat C."/>
            <person name="Riley R."/>
            <person name="Ohm R."/>
            <person name="Sun H."/>
            <person name="Tunlid A."/>
            <person name="Henrissat B."/>
            <person name="Grigoriev I.V."/>
            <person name="Hibbett D.S."/>
            <person name="Martin F."/>
        </authorList>
    </citation>
    <scope>NUCLEOTIDE SEQUENCE [LARGE SCALE GENOMIC DNA]</scope>
    <source>
        <strain evidence="3">Marx 270</strain>
    </source>
</reference>
<gene>
    <name evidence="2" type="ORF">M404DRAFT_998894</name>
</gene>
<accession>A0A0C3PFS4</accession>
<keyword evidence="3" id="KW-1185">Reference proteome</keyword>
<dbReference type="InParanoid" id="A0A0C3PFS4"/>
<dbReference type="AlphaFoldDB" id="A0A0C3PFS4"/>
<keyword evidence="1" id="KW-0472">Membrane</keyword>
<keyword evidence="1" id="KW-0812">Transmembrane</keyword>
<sequence length="72" mass="8018">MFLPQSSLIAVICAYLLCIFSLGGICYTTIWPPSITRPRRGIGRPNPISHALSTYRYPLLVGKFQGPVPKRL</sequence>
<reference evidence="2 3" key="1">
    <citation type="submission" date="2014-04" db="EMBL/GenBank/DDBJ databases">
        <authorList>
            <consortium name="DOE Joint Genome Institute"/>
            <person name="Kuo A."/>
            <person name="Kohler A."/>
            <person name="Costa M.D."/>
            <person name="Nagy L.G."/>
            <person name="Floudas D."/>
            <person name="Copeland A."/>
            <person name="Barry K.W."/>
            <person name="Cichocki N."/>
            <person name="Veneault-Fourrey C."/>
            <person name="LaButti K."/>
            <person name="Lindquist E.A."/>
            <person name="Lipzen A."/>
            <person name="Lundell T."/>
            <person name="Morin E."/>
            <person name="Murat C."/>
            <person name="Sun H."/>
            <person name="Tunlid A."/>
            <person name="Henrissat B."/>
            <person name="Grigoriev I.V."/>
            <person name="Hibbett D.S."/>
            <person name="Martin F."/>
            <person name="Nordberg H.P."/>
            <person name="Cantor M.N."/>
            <person name="Hua S.X."/>
        </authorList>
    </citation>
    <scope>NUCLEOTIDE SEQUENCE [LARGE SCALE GENOMIC DNA]</scope>
    <source>
        <strain evidence="2 3">Marx 270</strain>
    </source>
</reference>
<keyword evidence="1" id="KW-1133">Transmembrane helix</keyword>
<dbReference type="Proteomes" id="UP000054217">
    <property type="component" value="Unassembled WGS sequence"/>
</dbReference>
<feature type="non-terminal residue" evidence="2">
    <location>
        <position position="72"/>
    </location>
</feature>
<dbReference type="HOGENOM" id="CLU_2729257_0_0_1"/>
<name>A0A0C3PFS4_PISTI</name>
<feature type="transmembrane region" description="Helical" evidence="1">
    <location>
        <begin position="6"/>
        <end position="30"/>
    </location>
</feature>
<organism evidence="2 3">
    <name type="scientific">Pisolithus tinctorius Marx 270</name>
    <dbReference type="NCBI Taxonomy" id="870435"/>
    <lineage>
        <taxon>Eukaryota</taxon>
        <taxon>Fungi</taxon>
        <taxon>Dikarya</taxon>
        <taxon>Basidiomycota</taxon>
        <taxon>Agaricomycotina</taxon>
        <taxon>Agaricomycetes</taxon>
        <taxon>Agaricomycetidae</taxon>
        <taxon>Boletales</taxon>
        <taxon>Sclerodermatineae</taxon>
        <taxon>Pisolithaceae</taxon>
        <taxon>Pisolithus</taxon>
    </lineage>
</organism>
<protein>
    <submittedName>
        <fullName evidence="2">Uncharacterized protein</fullName>
    </submittedName>
</protein>
<evidence type="ECO:0000256" key="1">
    <source>
        <dbReference type="SAM" id="Phobius"/>
    </source>
</evidence>
<proteinExistence type="predicted"/>
<evidence type="ECO:0000313" key="3">
    <source>
        <dbReference type="Proteomes" id="UP000054217"/>
    </source>
</evidence>
<evidence type="ECO:0000313" key="2">
    <source>
        <dbReference type="EMBL" id="KIO06774.1"/>
    </source>
</evidence>